<evidence type="ECO:0000313" key="7">
    <source>
        <dbReference type="EMBL" id="GGG88548.1"/>
    </source>
</evidence>
<dbReference type="SUPFAM" id="SSF47413">
    <property type="entry name" value="lambda repressor-like DNA-binding domains"/>
    <property type="match status" value="1"/>
</dbReference>
<dbReference type="Gene3D" id="3.40.50.2300">
    <property type="match status" value="2"/>
</dbReference>
<organism evidence="7 8">
    <name type="scientific">Virgibacillus oceani</name>
    <dbReference type="NCBI Taxonomy" id="1479511"/>
    <lineage>
        <taxon>Bacteria</taxon>
        <taxon>Bacillati</taxon>
        <taxon>Bacillota</taxon>
        <taxon>Bacilli</taxon>
        <taxon>Bacillales</taxon>
        <taxon>Bacillaceae</taxon>
        <taxon>Virgibacillus</taxon>
    </lineage>
</organism>
<keyword evidence="5" id="KW-0804">Transcription</keyword>
<evidence type="ECO:0000259" key="6">
    <source>
        <dbReference type="PROSITE" id="PS50932"/>
    </source>
</evidence>
<dbReference type="AlphaFoldDB" id="A0A917M9Z6"/>
<dbReference type="PROSITE" id="PS50932">
    <property type="entry name" value="HTH_LACI_2"/>
    <property type="match status" value="1"/>
</dbReference>
<protein>
    <recommendedName>
        <fullName evidence="1">Catabolite control protein A</fullName>
    </recommendedName>
</protein>
<dbReference type="Gene3D" id="1.10.260.40">
    <property type="entry name" value="lambda repressor-like DNA-binding domains"/>
    <property type="match status" value="1"/>
</dbReference>
<dbReference type="PROSITE" id="PS00356">
    <property type="entry name" value="HTH_LACI_1"/>
    <property type="match status" value="1"/>
</dbReference>
<evidence type="ECO:0000256" key="2">
    <source>
        <dbReference type="ARBA" id="ARBA00022491"/>
    </source>
</evidence>
<evidence type="ECO:0000256" key="5">
    <source>
        <dbReference type="ARBA" id="ARBA00023163"/>
    </source>
</evidence>
<dbReference type="SMART" id="SM00354">
    <property type="entry name" value="HTH_LACI"/>
    <property type="match status" value="1"/>
</dbReference>
<evidence type="ECO:0000256" key="1">
    <source>
        <dbReference type="ARBA" id="ARBA00019435"/>
    </source>
</evidence>
<dbReference type="GO" id="GO:0000976">
    <property type="term" value="F:transcription cis-regulatory region binding"/>
    <property type="evidence" value="ECO:0007669"/>
    <property type="project" value="TreeGrafter"/>
</dbReference>
<dbReference type="InterPro" id="IPR046335">
    <property type="entry name" value="LacI/GalR-like_sensor"/>
</dbReference>
<evidence type="ECO:0000313" key="8">
    <source>
        <dbReference type="Proteomes" id="UP000622860"/>
    </source>
</evidence>
<reference evidence="7" key="2">
    <citation type="submission" date="2020-09" db="EMBL/GenBank/DDBJ databases">
        <authorList>
            <person name="Sun Q."/>
            <person name="Zhou Y."/>
        </authorList>
    </citation>
    <scope>NUCLEOTIDE SEQUENCE</scope>
    <source>
        <strain evidence="7">CGMCC 1.12754</strain>
    </source>
</reference>
<dbReference type="InterPro" id="IPR000843">
    <property type="entry name" value="HTH_LacI"/>
</dbReference>
<dbReference type="PRINTS" id="PR00036">
    <property type="entry name" value="HTHLACI"/>
</dbReference>
<comment type="caution">
    <text evidence="7">The sequence shown here is derived from an EMBL/GenBank/DDBJ whole genome shotgun (WGS) entry which is preliminary data.</text>
</comment>
<dbReference type="CDD" id="cd01392">
    <property type="entry name" value="HTH_LacI"/>
    <property type="match status" value="1"/>
</dbReference>
<dbReference type="Pfam" id="PF13377">
    <property type="entry name" value="Peripla_BP_3"/>
    <property type="match status" value="1"/>
</dbReference>
<reference evidence="7" key="1">
    <citation type="journal article" date="2014" name="Int. J. Syst. Evol. Microbiol.">
        <title>Complete genome sequence of Corynebacterium casei LMG S-19264T (=DSM 44701T), isolated from a smear-ripened cheese.</title>
        <authorList>
            <consortium name="US DOE Joint Genome Institute (JGI-PGF)"/>
            <person name="Walter F."/>
            <person name="Albersmeier A."/>
            <person name="Kalinowski J."/>
            <person name="Ruckert C."/>
        </authorList>
    </citation>
    <scope>NUCLEOTIDE SEQUENCE</scope>
    <source>
        <strain evidence="7">CGMCC 1.12754</strain>
    </source>
</reference>
<dbReference type="RefSeq" id="WP_188456976.1">
    <property type="nucleotide sequence ID" value="NZ_BMFR01000033.1"/>
</dbReference>
<dbReference type="Pfam" id="PF00356">
    <property type="entry name" value="LacI"/>
    <property type="match status" value="1"/>
</dbReference>
<keyword evidence="4" id="KW-0238">DNA-binding</keyword>
<accession>A0A917M9Z6</accession>
<name>A0A917M9Z6_9BACI</name>
<dbReference type="InterPro" id="IPR028082">
    <property type="entry name" value="Peripla_BP_I"/>
</dbReference>
<evidence type="ECO:0000256" key="4">
    <source>
        <dbReference type="ARBA" id="ARBA00023125"/>
    </source>
</evidence>
<dbReference type="InterPro" id="IPR010982">
    <property type="entry name" value="Lambda_DNA-bd_dom_sf"/>
</dbReference>
<dbReference type="FunFam" id="1.10.260.40:FF:000002">
    <property type="entry name" value="HTH-type transcriptional repressor PurR"/>
    <property type="match status" value="1"/>
</dbReference>
<keyword evidence="8" id="KW-1185">Reference proteome</keyword>
<keyword evidence="2" id="KW-0678">Repressor</keyword>
<gene>
    <name evidence="7" type="ORF">GCM10011398_38210</name>
</gene>
<dbReference type="GO" id="GO:0003700">
    <property type="term" value="F:DNA-binding transcription factor activity"/>
    <property type="evidence" value="ECO:0007669"/>
    <property type="project" value="TreeGrafter"/>
</dbReference>
<evidence type="ECO:0000256" key="3">
    <source>
        <dbReference type="ARBA" id="ARBA00023015"/>
    </source>
</evidence>
<keyword evidence="3" id="KW-0805">Transcription regulation</keyword>
<dbReference type="Proteomes" id="UP000622860">
    <property type="component" value="Unassembled WGS sequence"/>
</dbReference>
<feature type="domain" description="HTH lacI-type" evidence="6">
    <location>
        <begin position="2"/>
        <end position="56"/>
    </location>
</feature>
<dbReference type="PANTHER" id="PTHR30146">
    <property type="entry name" value="LACI-RELATED TRANSCRIPTIONAL REPRESSOR"/>
    <property type="match status" value="1"/>
</dbReference>
<dbReference type="PANTHER" id="PTHR30146:SF95">
    <property type="entry name" value="RIBOSE OPERON REPRESSOR"/>
    <property type="match status" value="1"/>
</dbReference>
<sequence length="333" mass="37048">MTTIKDVAKLAGVSTATVSRVMNGTGYVNPSTKKKVNSAIKQLDYRPNDVARSLFKGKSKMIALFVPDIMNPFFPELARAVEDVTNHHGYTFILCNTDDEIEKEQTYLNALQQKSVDGIIIVSSTITKELISKIKIPIIALDRIIGANMSSVTVNNREGAREAVRYLKSIGCQRIAHICGPDHVINTAERMKGYLDEVKDEDWFLSSYIVSGEYYFQTATQAMKKLLTVHPEIDGIFVGNDLMGVGVLKGAKELGIRVPDELSVIAFDGIMLGETTTPSLTTMAQPIYEIGARAAEMLLEQINDSKYQSKREEFTVQLIERQSTRKRGESIDR</sequence>
<dbReference type="EMBL" id="BMFR01000033">
    <property type="protein sequence ID" value="GGG88548.1"/>
    <property type="molecule type" value="Genomic_DNA"/>
</dbReference>
<proteinExistence type="predicted"/>
<dbReference type="CDD" id="cd06267">
    <property type="entry name" value="PBP1_LacI_sugar_binding-like"/>
    <property type="match status" value="1"/>
</dbReference>
<dbReference type="SUPFAM" id="SSF53822">
    <property type="entry name" value="Periplasmic binding protein-like I"/>
    <property type="match status" value="1"/>
</dbReference>